<reference evidence="2 3" key="1">
    <citation type="submission" date="2015-10" db="EMBL/GenBank/DDBJ databases">
        <title>Erysipelothrix larvae sp. LV19 isolated from the larval gut of the rhinoceros beetle, Trypoxylus dichotomus.</title>
        <authorList>
            <person name="Lim S."/>
            <person name="Kim B.-C."/>
        </authorList>
    </citation>
    <scope>NUCLEOTIDE SEQUENCE [LARGE SCALE GENOMIC DNA]</scope>
    <source>
        <strain evidence="2 3">LV19</strain>
    </source>
</reference>
<dbReference type="KEGG" id="erl:AOC36_07860"/>
<feature type="domain" description="Glycosyl transferase family 1" evidence="1">
    <location>
        <begin position="189"/>
        <end position="333"/>
    </location>
</feature>
<name>A0A109UH99_9FIRM</name>
<dbReference type="AlphaFoldDB" id="A0A109UH99"/>
<dbReference type="EMBL" id="CP013213">
    <property type="protein sequence ID" value="AMC93901.1"/>
    <property type="molecule type" value="Genomic_DNA"/>
</dbReference>
<evidence type="ECO:0000313" key="3">
    <source>
        <dbReference type="Proteomes" id="UP000063781"/>
    </source>
</evidence>
<dbReference type="GO" id="GO:0016757">
    <property type="term" value="F:glycosyltransferase activity"/>
    <property type="evidence" value="ECO:0007669"/>
    <property type="project" value="TreeGrafter"/>
</dbReference>
<proteinExistence type="predicted"/>
<dbReference type="Pfam" id="PF00534">
    <property type="entry name" value="Glycos_transf_1"/>
    <property type="match status" value="1"/>
</dbReference>
<protein>
    <recommendedName>
        <fullName evidence="1">Glycosyl transferase family 1 domain-containing protein</fullName>
    </recommendedName>
</protein>
<dbReference type="Gene3D" id="3.40.50.2000">
    <property type="entry name" value="Glycogen Phosphorylase B"/>
    <property type="match status" value="2"/>
</dbReference>
<accession>A0A109UH99</accession>
<dbReference type="Proteomes" id="UP000063781">
    <property type="component" value="Chromosome"/>
</dbReference>
<dbReference type="SUPFAM" id="SSF53756">
    <property type="entry name" value="UDP-Glycosyltransferase/glycogen phosphorylase"/>
    <property type="match status" value="1"/>
</dbReference>
<keyword evidence="3" id="KW-1185">Reference proteome</keyword>
<gene>
    <name evidence="2" type="ORF">AOC36_07860</name>
</gene>
<dbReference type="PANTHER" id="PTHR45947:SF3">
    <property type="entry name" value="SULFOQUINOVOSYL TRANSFERASE SQD2"/>
    <property type="match status" value="1"/>
</dbReference>
<evidence type="ECO:0000259" key="1">
    <source>
        <dbReference type="Pfam" id="PF00534"/>
    </source>
</evidence>
<evidence type="ECO:0000313" key="2">
    <source>
        <dbReference type="EMBL" id="AMC93901.1"/>
    </source>
</evidence>
<dbReference type="InterPro" id="IPR001296">
    <property type="entry name" value="Glyco_trans_1"/>
</dbReference>
<dbReference type="InterPro" id="IPR050194">
    <property type="entry name" value="Glycosyltransferase_grp1"/>
</dbReference>
<sequence>MKPIKVLFVHGGTLKRAGTETFLMNTLRTIDATRVHIDFMVFGRTPGDFDQEVLDHGCKIYRIPYTPQDLKIKGPSIREIKKQIKYEDYDIVHAHMNALNSIVLKQMEKLGIKIRLSHSHASENIVESKIISKCFDCATKSIPKYATQLLACSHVAGEFLYGNRPFIVVNNGINVSQYAYNPNVRDAVRETYNLNGKFVVGHVGRFHFQKNHEFLIDVFQKLIKIQPNAHLVLVGEGELEPKIKQKVKALGLEGHVTYTGVLSSTERILQGFDIFVLPSLFEGLPYVLVEAQCSGLPCVVADTVSSESKLIEPFTFLPLKDPGMWADTIINFERVNRVSQAETLDQLGFNNKKTGQWLTDYYETLVNGGSDAENMRM</sequence>
<dbReference type="RefSeq" id="WP_067633117.1">
    <property type="nucleotide sequence ID" value="NZ_CP013213.1"/>
</dbReference>
<organism evidence="2 3">
    <name type="scientific">Erysipelothrix larvae</name>
    <dbReference type="NCBI Taxonomy" id="1514105"/>
    <lineage>
        <taxon>Bacteria</taxon>
        <taxon>Bacillati</taxon>
        <taxon>Bacillota</taxon>
        <taxon>Erysipelotrichia</taxon>
        <taxon>Erysipelotrichales</taxon>
        <taxon>Erysipelotrichaceae</taxon>
        <taxon>Erysipelothrix</taxon>
    </lineage>
</organism>
<dbReference type="PANTHER" id="PTHR45947">
    <property type="entry name" value="SULFOQUINOVOSYL TRANSFERASE SQD2"/>
    <property type="match status" value="1"/>
</dbReference>
<dbReference type="CDD" id="cd03812">
    <property type="entry name" value="GT4_CapH-like"/>
    <property type="match status" value="1"/>
</dbReference>
<dbReference type="STRING" id="1514105.AOC36_07860"/>